<evidence type="ECO:0000256" key="5">
    <source>
        <dbReference type="ARBA" id="ARBA00023242"/>
    </source>
</evidence>
<reference evidence="9" key="1">
    <citation type="submission" date="2021-01" db="UniProtKB">
        <authorList>
            <consortium name="EnsemblMetazoa"/>
        </authorList>
    </citation>
    <scope>IDENTIFICATION</scope>
</reference>
<dbReference type="CDD" id="cd00086">
    <property type="entry name" value="homeodomain"/>
    <property type="match status" value="1"/>
</dbReference>
<evidence type="ECO:0000256" key="4">
    <source>
        <dbReference type="ARBA" id="ARBA00023155"/>
    </source>
</evidence>
<feature type="region of interest" description="Disordered" evidence="7">
    <location>
        <begin position="1"/>
        <end position="48"/>
    </location>
</feature>
<dbReference type="SUPFAM" id="SSF46689">
    <property type="entry name" value="Homeodomain-like"/>
    <property type="match status" value="1"/>
</dbReference>
<feature type="compositionally biased region" description="Low complexity" evidence="7">
    <location>
        <begin position="38"/>
        <end position="48"/>
    </location>
</feature>
<organism evidence="9 10">
    <name type="scientific">Clytia hemisphaerica</name>
    <dbReference type="NCBI Taxonomy" id="252671"/>
    <lineage>
        <taxon>Eukaryota</taxon>
        <taxon>Metazoa</taxon>
        <taxon>Cnidaria</taxon>
        <taxon>Hydrozoa</taxon>
        <taxon>Hydroidolina</taxon>
        <taxon>Leptothecata</taxon>
        <taxon>Obeliida</taxon>
        <taxon>Clytiidae</taxon>
        <taxon>Clytia</taxon>
    </lineage>
</organism>
<evidence type="ECO:0000313" key="9">
    <source>
        <dbReference type="EnsemblMetazoa" id="CLYHEMP013657.1"/>
    </source>
</evidence>
<feature type="DNA-binding region" description="Homeobox" evidence="6">
    <location>
        <begin position="128"/>
        <end position="190"/>
    </location>
</feature>
<dbReference type="PROSITE" id="PS50071">
    <property type="entry name" value="HOMEOBOX_2"/>
    <property type="match status" value="1"/>
</dbReference>
<keyword evidence="4 6" id="KW-0371">Homeobox</keyword>
<dbReference type="InterPro" id="IPR017970">
    <property type="entry name" value="Homeobox_CS"/>
</dbReference>
<dbReference type="RefSeq" id="XP_066919487.1">
    <property type="nucleotide sequence ID" value="XM_067063386.1"/>
</dbReference>
<dbReference type="GO" id="GO:0048468">
    <property type="term" value="P:cell development"/>
    <property type="evidence" value="ECO:0007669"/>
    <property type="project" value="TreeGrafter"/>
</dbReference>
<comment type="similarity">
    <text evidence="2">Belongs to the TALE/IRO homeobox family.</text>
</comment>
<dbReference type="Gene3D" id="1.10.10.60">
    <property type="entry name" value="Homeodomain-like"/>
    <property type="match status" value="1"/>
</dbReference>
<evidence type="ECO:0000259" key="8">
    <source>
        <dbReference type="PROSITE" id="PS50071"/>
    </source>
</evidence>
<dbReference type="SMART" id="SM00389">
    <property type="entry name" value="HOX"/>
    <property type="match status" value="1"/>
</dbReference>
<dbReference type="Proteomes" id="UP000594262">
    <property type="component" value="Unplaced"/>
</dbReference>
<dbReference type="InterPro" id="IPR001356">
    <property type="entry name" value="HD"/>
</dbReference>
<feature type="compositionally biased region" description="Acidic residues" evidence="7">
    <location>
        <begin position="212"/>
        <end position="230"/>
    </location>
</feature>
<dbReference type="InterPro" id="IPR009057">
    <property type="entry name" value="Homeodomain-like_sf"/>
</dbReference>
<dbReference type="GO" id="GO:0000981">
    <property type="term" value="F:DNA-binding transcription factor activity, RNA polymerase II-specific"/>
    <property type="evidence" value="ECO:0007669"/>
    <property type="project" value="InterPro"/>
</dbReference>
<evidence type="ECO:0000256" key="6">
    <source>
        <dbReference type="PROSITE-ProRule" id="PRU00108"/>
    </source>
</evidence>
<accession>A0A7M5WVB1</accession>
<dbReference type="GO" id="GO:0030182">
    <property type="term" value="P:neuron differentiation"/>
    <property type="evidence" value="ECO:0007669"/>
    <property type="project" value="TreeGrafter"/>
</dbReference>
<protein>
    <recommendedName>
        <fullName evidence="8">Homeobox domain-containing protein</fullName>
    </recommendedName>
</protein>
<dbReference type="PROSITE" id="PS00027">
    <property type="entry name" value="HOMEOBOX_1"/>
    <property type="match status" value="1"/>
</dbReference>
<dbReference type="Pfam" id="PF05920">
    <property type="entry name" value="Homeobox_KN"/>
    <property type="match status" value="1"/>
</dbReference>
<feature type="region of interest" description="Disordered" evidence="7">
    <location>
        <begin position="189"/>
        <end position="248"/>
    </location>
</feature>
<dbReference type="PANTHER" id="PTHR11211:SF40">
    <property type="entry name" value="MIRROR, ISOFORM C"/>
    <property type="match status" value="1"/>
</dbReference>
<evidence type="ECO:0000256" key="7">
    <source>
        <dbReference type="SAM" id="MobiDB-lite"/>
    </source>
</evidence>
<dbReference type="AlphaFoldDB" id="A0A7M5WVB1"/>
<feature type="domain" description="Homeobox" evidence="8">
    <location>
        <begin position="126"/>
        <end position="189"/>
    </location>
</feature>
<dbReference type="PANTHER" id="PTHR11211">
    <property type="entry name" value="IROQUOIS-CLASS HOMEODOMAIN PROTEIN IRX"/>
    <property type="match status" value="1"/>
</dbReference>
<feature type="compositionally biased region" description="Basic and acidic residues" evidence="7">
    <location>
        <begin position="202"/>
        <end position="211"/>
    </location>
</feature>
<dbReference type="FunFam" id="1.10.10.60:FF:000003">
    <property type="entry name" value="Iroquois-class homeobox protein IRX"/>
    <property type="match status" value="1"/>
</dbReference>
<keyword evidence="10" id="KW-1185">Reference proteome</keyword>
<dbReference type="GeneID" id="136806806"/>
<evidence type="ECO:0000256" key="3">
    <source>
        <dbReference type="ARBA" id="ARBA00023125"/>
    </source>
</evidence>
<keyword evidence="5 6" id="KW-0539">Nucleus</keyword>
<evidence type="ECO:0000256" key="1">
    <source>
        <dbReference type="ARBA" id="ARBA00004123"/>
    </source>
</evidence>
<name>A0A7M5WVB1_9CNID</name>
<dbReference type="EnsemblMetazoa" id="CLYHEMT013657.1">
    <property type="protein sequence ID" value="CLYHEMP013657.1"/>
    <property type="gene ID" value="CLYHEMG013657"/>
</dbReference>
<dbReference type="GO" id="GO:0000978">
    <property type="term" value="F:RNA polymerase II cis-regulatory region sequence-specific DNA binding"/>
    <property type="evidence" value="ECO:0007669"/>
    <property type="project" value="TreeGrafter"/>
</dbReference>
<sequence length="476" mass="52786">MSASVSGPKPLFPAPIPGQTMLFPAPSPNHRCDHHNRGSGSLRGLSHSSRCSCDSSYTTPSGFSRLLPALSSNESSVNPSNLTQNEPWLRLPSSNSRFNYDSLLLNSFPLYGKFNGESYPSIDYALLANARRKNATRETTSTLKQWLNEHKKNPYPTKGEKVMLAILTKMTLTQVSTWFANARRRLKKENKMTWSPRKKSGEKKSDDKDDSCSDSDLEGMDVDVDGDNDEVISKGPGEDSINEKTVSSAEVAAINSERPSVIRTLESPTFNEIRDRFKGEPSPVNDLQKWVNGCFEADSNEVANDYPQELTPPTTPIESKVTTFTSQKLFEAFDAAKQGKNKDNTPPPSIKDDISPAIIFSSKQPVLSTREITTISTSVIEHPRSIPGIITPQPSPKNETEFFIPKPKLDTPLLSEHTMPPILDERITPPSMTPIIRSMEEPKVETNKKPDPVRIQGLTTSRELEAVMALTNLFHS</sequence>
<evidence type="ECO:0000313" key="10">
    <source>
        <dbReference type="Proteomes" id="UP000594262"/>
    </source>
</evidence>
<comment type="subcellular location">
    <subcellularLocation>
        <location evidence="1 6">Nucleus</location>
    </subcellularLocation>
</comment>
<dbReference type="GO" id="GO:0005634">
    <property type="term" value="C:nucleus"/>
    <property type="evidence" value="ECO:0007669"/>
    <property type="project" value="UniProtKB-SubCell"/>
</dbReference>
<dbReference type="InterPro" id="IPR008422">
    <property type="entry name" value="KN_HD"/>
</dbReference>
<dbReference type="OrthoDB" id="5399138at2759"/>
<proteinExistence type="inferred from homology"/>
<keyword evidence="3 6" id="KW-0238">DNA-binding</keyword>
<evidence type="ECO:0000256" key="2">
    <source>
        <dbReference type="ARBA" id="ARBA00008446"/>
    </source>
</evidence>